<dbReference type="InterPro" id="IPR050546">
    <property type="entry name" value="Glycosyl_Hydrlase_16"/>
</dbReference>
<evidence type="ECO:0000313" key="9">
    <source>
        <dbReference type="RefSeq" id="XP_052126947.1"/>
    </source>
</evidence>
<evidence type="ECO:0000256" key="5">
    <source>
        <dbReference type="SAM" id="SignalP"/>
    </source>
</evidence>
<feature type="chain" id="PRO_5038381081" evidence="5">
    <location>
        <begin position="37"/>
        <end position="780"/>
    </location>
</feature>
<dbReference type="KEGG" id="foc:113214519"/>
<dbReference type="InterPro" id="IPR013320">
    <property type="entry name" value="ConA-like_dom_sf"/>
</dbReference>
<dbReference type="Gene3D" id="2.60.120.200">
    <property type="match status" value="2"/>
</dbReference>
<feature type="domain" description="GH16" evidence="6">
    <location>
        <begin position="178"/>
        <end position="467"/>
    </location>
</feature>
<dbReference type="GO" id="GO:0004553">
    <property type="term" value="F:hydrolase activity, hydrolyzing O-glycosyl compounds"/>
    <property type="evidence" value="ECO:0007669"/>
    <property type="project" value="InterPro"/>
</dbReference>
<organism evidence="8 9">
    <name type="scientific">Frankliniella occidentalis</name>
    <name type="common">Western flower thrips</name>
    <name type="synonym">Euthrips occidentalis</name>
    <dbReference type="NCBI Taxonomy" id="133901"/>
    <lineage>
        <taxon>Eukaryota</taxon>
        <taxon>Metazoa</taxon>
        <taxon>Ecdysozoa</taxon>
        <taxon>Arthropoda</taxon>
        <taxon>Hexapoda</taxon>
        <taxon>Insecta</taxon>
        <taxon>Pterygota</taxon>
        <taxon>Neoptera</taxon>
        <taxon>Paraneoptera</taxon>
        <taxon>Thysanoptera</taxon>
        <taxon>Terebrantia</taxon>
        <taxon>Thripoidea</taxon>
        <taxon>Thripidae</taxon>
        <taxon>Frankliniella</taxon>
    </lineage>
</organism>
<evidence type="ECO:0000256" key="2">
    <source>
        <dbReference type="ARBA" id="ARBA00022588"/>
    </source>
</evidence>
<feature type="region of interest" description="Disordered" evidence="4">
    <location>
        <begin position="170"/>
        <end position="197"/>
    </location>
</feature>
<dbReference type="GO" id="GO:0005975">
    <property type="term" value="P:carbohydrate metabolic process"/>
    <property type="evidence" value="ECO:0007669"/>
    <property type="project" value="InterPro"/>
</dbReference>
<name>A0A9C6WSW2_FRAOC</name>
<feature type="signal peptide" evidence="5">
    <location>
        <begin position="1"/>
        <end position="36"/>
    </location>
</feature>
<feature type="compositionally biased region" description="Pro residues" evidence="4">
    <location>
        <begin position="182"/>
        <end position="192"/>
    </location>
</feature>
<dbReference type="InterPro" id="IPR000757">
    <property type="entry name" value="Beta-glucanase-like"/>
</dbReference>
<dbReference type="PROSITE" id="PS51969">
    <property type="entry name" value="CBM39"/>
    <property type="match status" value="1"/>
</dbReference>
<evidence type="ECO:0000256" key="3">
    <source>
        <dbReference type="ARBA" id="ARBA00022859"/>
    </source>
</evidence>
<keyword evidence="2" id="KW-0399">Innate immunity</keyword>
<dbReference type="GO" id="GO:0030246">
    <property type="term" value="F:carbohydrate binding"/>
    <property type="evidence" value="ECO:0007669"/>
    <property type="project" value="InterPro"/>
</dbReference>
<feature type="compositionally biased region" description="Acidic residues" evidence="4">
    <location>
        <begin position="406"/>
        <end position="416"/>
    </location>
</feature>
<evidence type="ECO:0000259" key="6">
    <source>
        <dbReference type="PROSITE" id="PS51762"/>
    </source>
</evidence>
<feature type="compositionally biased region" description="Low complexity" evidence="4">
    <location>
        <begin position="513"/>
        <end position="537"/>
    </location>
</feature>
<dbReference type="PANTHER" id="PTHR10963:SF60">
    <property type="entry name" value="GRAM-NEGATIVE BACTERIA-BINDING PROTEIN 1-RELATED"/>
    <property type="match status" value="1"/>
</dbReference>
<keyword evidence="8" id="KW-1185">Reference proteome</keyword>
<dbReference type="GeneID" id="113214519"/>
<feature type="domain" description="CBM39" evidence="7">
    <location>
        <begin position="52"/>
        <end position="156"/>
    </location>
</feature>
<keyword evidence="3" id="KW-0391">Immunity</keyword>
<evidence type="ECO:0000313" key="8">
    <source>
        <dbReference type="Proteomes" id="UP000504606"/>
    </source>
</evidence>
<dbReference type="Gene3D" id="2.60.40.2140">
    <property type="entry name" value="Beta-1,3-glucan-recognition protein, N-terminal domain"/>
    <property type="match status" value="1"/>
</dbReference>
<dbReference type="AlphaFoldDB" id="A0A9C6WSW2"/>
<feature type="region of interest" description="Disordered" evidence="4">
    <location>
        <begin position="396"/>
        <end position="611"/>
    </location>
</feature>
<dbReference type="Pfam" id="PF15886">
    <property type="entry name" value="CBM39"/>
    <property type="match status" value="1"/>
</dbReference>
<evidence type="ECO:0000256" key="4">
    <source>
        <dbReference type="SAM" id="MobiDB-lite"/>
    </source>
</evidence>
<dbReference type="RefSeq" id="XP_052126947.1">
    <property type="nucleotide sequence ID" value="XM_052270987.1"/>
</dbReference>
<evidence type="ECO:0000259" key="7">
    <source>
        <dbReference type="PROSITE" id="PS51969"/>
    </source>
</evidence>
<protein>
    <submittedName>
        <fullName evidence="9">Beta-1,3-glucan-binding protein 1-like isoform X1</fullName>
    </submittedName>
</protein>
<dbReference type="PANTHER" id="PTHR10963">
    <property type="entry name" value="GLYCOSYL HYDROLASE-RELATED"/>
    <property type="match status" value="1"/>
</dbReference>
<gene>
    <name evidence="9" type="primary">LOC113214519</name>
</gene>
<dbReference type="InterPro" id="IPR043030">
    <property type="entry name" value="BGBP_N_sf"/>
</dbReference>
<sequence length="780" mass="83558">MPCPQAHKAHRRSFPLPSTLPVLLLVLPALLPAAAGQTRQAGRGSAVRQVGYSVPTPLIEALSPRGLRATIPDEPGISLVRFHIGVNKPLSAQRLGTVNVEVSQPTDSGAAPLWTYEDRTTVLGAGDVLYFWLQVTLAGHTYERAGTYAVQDVVEMLDVVSAPVLSVPLAESAPPSAQRPQQRPPPRPPPSPEAAAEQPCTRSLTSVNGRLVCQGELLFLENFDVTDLSAGPWRHDVRIAGQPDFEFTTFTRSEANTYVVNGQLVIRPTLTDDVYGKDFVRTGKLRLENCTAGALESELCSRQARYGYILPPVLSGRISTRKTFSFRYGVIEVRAKLPSGDWIYPELWLLPREEAYGTGLKSGRVQLALARGNLELHHGGAELGLRRLEAAAIAAAPGPAGHEQGEQEQEAEEEERLEAAVPFHGLDQPTRFADEGQAPARPATEARAPPPTTSTTTTSTTTSTTTHRTTTTHRATTSTARSISAAPVPAVVSRGAATPAKPAAAPTRPAPTVPSRTSASTARPRATTARPTSAPTRKPSPTTAAARGVATQGHKPQAGSKATTSSPARETGTSAPKGGGPTGYQHTPTPPTSAPYRDWGDGDAAQQGGWSPRYVRSLAGYRGPLRKEVSRTELPGRPWSGGFHNYTLTWTPEEMIFSVDGVELGVVLLEETGGVFRTSADDPWHYGGKMAPFDREFYISLGLAVGGIHTFPEGVIGPNRNKKPWKNTAAKVGDSTLTNDFLTNNPCVNGIHCYICRLCSAFGMHRRIGTDRGAQIQRCS</sequence>
<reference evidence="9" key="1">
    <citation type="submission" date="2025-08" db="UniProtKB">
        <authorList>
            <consortium name="RefSeq"/>
        </authorList>
    </citation>
    <scope>IDENTIFICATION</scope>
    <source>
        <tissue evidence="9">Whole organism</tissue>
    </source>
</reference>
<evidence type="ECO:0000256" key="1">
    <source>
        <dbReference type="ARBA" id="ARBA00008781"/>
    </source>
</evidence>
<accession>A0A9C6WSW2</accession>
<dbReference type="PROSITE" id="PS51762">
    <property type="entry name" value="GH16_2"/>
    <property type="match status" value="1"/>
</dbReference>
<dbReference type="GO" id="GO:0045087">
    <property type="term" value="P:innate immune response"/>
    <property type="evidence" value="ECO:0007669"/>
    <property type="project" value="UniProtKB-KW"/>
</dbReference>
<feature type="compositionally biased region" description="Low complexity" evidence="4">
    <location>
        <begin position="170"/>
        <end position="181"/>
    </location>
</feature>
<feature type="compositionally biased region" description="Polar residues" evidence="4">
    <location>
        <begin position="560"/>
        <end position="574"/>
    </location>
</feature>
<keyword evidence="5" id="KW-0732">Signal</keyword>
<dbReference type="InterPro" id="IPR031756">
    <property type="entry name" value="BGBP_N"/>
</dbReference>
<dbReference type="OrthoDB" id="4781at2759"/>
<comment type="similarity">
    <text evidence="1">Belongs to the insect beta-1,3-glucan binding protein family.</text>
</comment>
<dbReference type="Proteomes" id="UP000504606">
    <property type="component" value="Unplaced"/>
</dbReference>
<proteinExistence type="inferred from homology"/>
<dbReference type="SUPFAM" id="SSF49899">
    <property type="entry name" value="Concanavalin A-like lectins/glucanases"/>
    <property type="match status" value="2"/>
</dbReference>
<feature type="compositionally biased region" description="Low complexity" evidence="4">
    <location>
        <begin position="438"/>
        <end position="487"/>
    </location>
</feature>
<feature type="compositionally biased region" description="Low complexity" evidence="4">
    <location>
        <begin position="496"/>
        <end position="507"/>
    </location>
</feature>